<gene>
    <name evidence="2" type="ORF">DVH02_22085</name>
</gene>
<dbReference type="EMBL" id="QQNA01000180">
    <property type="protein sequence ID" value="RDG36066.1"/>
    <property type="molecule type" value="Genomic_DNA"/>
</dbReference>
<dbReference type="Pfam" id="PF00583">
    <property type="entry name" value="Acetyltransf_1"/>
    <property type="match status" value="1"/>
</dbReference>
<evidence type="ECO:0000259" key="1">
    <source>
        <dbReference type="PROSITE" id="PS51186"/>
    </source>
</evidence>
<reference evidence="2 3" key="1">
    <citation type="submission" date="2018-07" db="EMBL/GenBank/DDBJ databases">
        <title>Streptomyces species from bats.</title>
        <authorList>
            <person name="Dunlap C."/>
        </authorList>
    </citation>
    <scope>NUCLEOTIDE SEQUENCE [LARGE SCALE GENOMIC DNA]</scope>
    <source>
        <strain evidence="2 3">AC230</strain>
    </source>
</reference>
<dbReference type="PROSITE" id="PS51186">
    <property type="entry name" value="GNAT"/>
    <property type="match status" value="1"/>
</dbReference>
<keyword evidence="3" id="KW-1185">Reference proteome</keyword>
<proteinExistence type="predicted"/>
<organism evidence="2 3">
    <name type="scientific">Streptomyces corynorhini</name>
    <dbReference type="NCBI Taxonomy" id="2282652"/>
    <lineage>
        <taxon>Bacteria</taxon>
        <taxon>Bacillati</taxon>
        <taxon>Actinomycetota</taxon>
        <taxon>Actinomycetes</taxon>
        <taxon>Kitasatosporales</taxon>
        <taxon>Streptomycetaceae</taxon>
        <taxon>Streptomyces</taxon>
    </lineage>
</organism>
<protein>
    <submittedName>
        <fullName evidence="2">N-acetyltransferase</fullName>
    </submittedName>
</protein>
<dbReference type="Gene3D" id="3.40.630.30">
    <property type="match status" value="1"/>
</dbReference>
<keyword evidence="2" id="KW-0808">Transferase</keyword>
<sequence length="179" mass="19763">MTTTPAAELRTFTTLEAVRDDLIEVYSDVRAPLLHLPNYAIPAFSERLDRHGSETGFGAVLAYADGRPVGYVYGNTIERGDRYWQRTNPAPADQYTAGPAVALKEGGVRPDWQKTGIARRIHDAILATREERYVTFMVNPAAGDGKVHALYTSWGYEDIGQSQPSAESPVLTVMIRAIH</sequence>
<dbReference type="OrthoDB" id="4536199at2"/>
<comment type="caution">
    <text evidence="2">The sequence shown here is derived from an EMBL/GenBank/DDBJ whole genome shotgun (WGS) entry which is preliminary data.</text>
</comment>
<accession>A0A370B8J2</accession>
<dbReference type="InterPro" id="IPR016181">
    <property type="entry name" value="Acyl_CoA_acyltransferase"/>
</dbReference>
<dbReference type="SUPFAM" id="SSF55729">
    <property type="entry name" value="Acyl-CoA N-acyltransferases (Nat)"/>
    <property type="match status" value="1"/>
</dbReference>
<feature type="domain" description="N-acetyltransferase" evidence="1">
    <location>
        <begin position="7"/>
        <end position="179"/>
    </location>
</feature>
<dbReference type="InterPro" id="IPR000182">
    <property type="entry name" value="GNAT_dom"/>
</dbReference>
<dbReference type="GO" id="GO:0016747">
    <property type="term" value="F:acyltransferase activity, transferring groups other than amino-acyl groups"/>
    <property type="evidence" value="ECO:0007669"/>
    <property type="project" value="InterPro"/>
</dbReference>
<name>A0A370B8J2_9ACTN</name>
<evidence type="ECO:0000313" key="3">
    <source>
        <dbReference type="Proteomes" id="UP000253741"/>
    </source>
</evidence>
<dbReference type="RefSeq" id="WP_114625560.1">
    <property type="nucleotide sequence ID" value="NZ_QQNA01000180.1"/>
</dbReference>
<evidence type="ECO:0000313" key="2">
    <source>
        <dbReference type="EMBL" id="RDG36066.1"/>
    </source>
</evidence>
<dbReference type="AlphaFoldDB" id="A0A370B8J2"/>
<dbReference type="Proteomes" id="UP000253741">
    <property type="component" value="Unassembled WGS sequence"/>
</dbReference>